<dbReference type="Proteomes" id="UP000039865">
    <property type="component" value="Unassembled WGS sequence"/>
</dbReference>
<proteinExistence type="predicted"/>
<feature type="coiled-coil region" evidence="1">
    <location>
        <begin position="7"/>
        <end position="34"/>
    </location>
</feature>
<feature type="compositionally biased region" description="Polar residues" evidence="2">
    <location>
        <begin position="1074"/>
        <end position="1083"/>
    </location>
</feature>
<dbReference type="AlphaFoldDB" id="A0A078B5P0"/>
<feature type="region of interest" description="Disordered" evidence="2">
    <location>
        <begin position="662"/>
        <end position="686"/>
    </location>
</feature>
<reference evidence="3 4" key="1">
    <citation type="submission" date="2014-06" db="EMBL/GenBank/DDBJ databases">
        <authorList>
            <person name="Swart Estienne"/>
        </authorList>
    </citation>
    <scope>NUCLEOTIDE SEQUENCE [LARGE SCALE GENOMIC DNA]</scope>
    <source>
        <strain evidence="3 4">130c</strain>
    </source>
</reference>
<sequence>MKLIDEVKKTQQELAKIQKEHELLKISNKQLLNQNQSKIIQKIEQITNSKNGAGVHINVFSTEAKSLVHDKIFKTFIHYNENSFSTNSQDKSYLPQDIVNQQIAMAQLNENILNEWKRDKQNPKVNKSLNQSIQKLLEQAELIKKEGTSLRVDNSELQTQCDQLKTNFSSLLDKFQEYISENEQDQSITDQIHRQEIQKFVQELNLKQIDMNSKDGQINLLNQRIKDIQDQIIKLQNENLLMRQKYQIHSPVRSIQLNNLNRSNDNSNRQSFQQQQHVSNLECSFNQDELMKYLLQLADQTDLIIKRISQDYQPLQTFQETLQLTNQNDSMINVNQYTEYLIQIKSNLQTINQFVNNICESINDSVELSEFKQLAENILTQYENLVCQEQNDESNKDCTSQQYLYDLHSLFLNLLKCCLNKDIEVTITKRHLEQLMQIMNDNQKGGVVIDLNGLFKQNMEELIGLKMENSMHIQQIEELQRELEDTRAIQSQTINELQNQLLMSQQIDSTQIKLDTQKNNLQNLQSYDSRGLLNQTMLKNSIQSQQFHLKDETQCINCKEMQELYDQLEVQINDSKQKLDDSTNIISSLENQLETAQNTILSIVKIFEKKDIKSYNYPSNILHEFVIEKVKRLNKKYEHQRKNNEEFQSAVLKELESLNKEFSKKKKKQDETKSNKSRERSENNISNMDKFNQLFQLLKEVIQDNAKQNRINEEIDDSLIEQTAKEHQKHYKEVNTNNHFCPRKLSQVTATSSQIGAVYSQNPNSLLNTMTPQNLMTFAERKQSIISQVENLSNVQTQRLVQGINFSKAAENDDTPLVMISERDSKTVLHAQQSIETQNSESAIPTKVQVTTLPSVSNKTQKDAEKDKYINIHKISSKLQLQSFDRYQDKENNSNQLNYSYSNRNNFQNMNLPQLITTNNQIINIEKNPELAMKALDAYYEKVTKNLEPRSKSVEQKTRFGTTAVNNSQNKKIYKNIKILNDLEEQNATKNLDYSQLQTCNYEPCNKFNEYVNEDKDNSKRPHTQHLHTQTIQKKNQNVHHYNYNQANKHFADKENDDNLNRTVMVLQQQNKYQLSDQQQNYTQDKRRKSEGGRSNNNLFKSAQNTQKLNQLAYINQPLTALEARLNNKQAQTIQV</sequence>
<evidence type="ECO:0000313" key="3">
    <source>
        <dbReference type="EMBL" id="CDW88622.1"/>
    </source>
</evidence>
<feature type="coiled-coil region" evidence="1">
    <location>
        <begin position="126"/>
        <end position="174"/>
    </location>
</feature>
<organism evidence="3 4">
    <name type="scientific">Stylonychia lemnae</name>
    <name type="common">Ciliate</name>
    <dbReference type="NCBI Taxonomy" id="5949"/>
    <lineage>
        <taxon>Eukaryota</taxon>
        <taxon>Sar</taxon>
        <taxon>Alveolata</taxon>
        <taxon>Ciliophora</taxon>
        <taxon>Intramacronucleata</taxon>
        <taxon>Spirotrichea</taxon>
        <taxon>Stichotrichia</taxon>
        <taxon>Sporadotrichida</taxon>
        <taxon>Oxytrichidae</taxon>
        <taxon>Stylonychinae</taxon>
        <taxon>Stylonychia</taxon>
    </lineage>
</organism>
<feature type="coiled-coil region" evidence="1">
    <location>
        <begin position="462"/>
        <end position="527"/>
    </location>
</feature>
<evidence type="ECO:0000256" key="2">
    <source>
        <dbReference type="SAM" id="MobiDB-lite"/>
    </source>
</evidence>
<feature type="compositionally biased region" description="Basic and acidic residues" evidence="2">
    <location>
        <begin position="662"/>
        <end position="682"/>
    </location>
</feature>
<dbReference type="InParanoid" id="A0A078B5P0"/>
<name>A0A078B5P0_STYLE</name>
<protein>
    <submittedName>
        <fullName evidence="3">Uncharacterized protein</fullName>
    </submittedName>
</protein>
<dbReference type="OMA" id="CINCKEM"/>
<gene>
    <name evidence="3" type="primary">Contig8890.g447</name>
    <name evidence="3" type="ORF">STYLEM_17744</name>
</gene>
<dbReference type="EMBL" id="CCKQ01016751">
    <property type="protein sequence ID" value="CDW88622.1"/>
    <property type="molecule type" value="Genomic_DNA"/>
</dbReference>
<feature type="coiled-coil region" evidence="1">
    <location>
        <begin position="558"/>
        <end position="599"/>
    </location>
</feature>
<dbReference type="FunCoup" id="A0A078B5P0">
    <property type="interactions" value="4"/>
</dbReference>
<keyword evidence="4" id="KW-1185">Reference proteome</keyword>
<feature type="region of interest" description="Disordered" evidence="2">
    <location>
        <begin position="1074"/>
        <end position="1099"/>
    </location>
</feature>
<evidence type="ECO:0000256" key="1">
    <source>
        <dbReference type="SAM" id="Coils"/>
    </source>
</evidence>
<evidence type="ECO:0000313" key="4">
    <source>
        <dbReference type="Proteomes" id="UP000039865"/>
    </source>
</evidence>
<feature type="coiled-coil region" evidence="1">
    <location>
        <begin position="211"/>
        <end position="245"/>
    </location>
</feature>
<keyword evidence="1" id="KW-0175">Coiled coil</keyword>
<accession>A0A078B5P0</accession>